<keyword evidence="2" id="KW-0812">Transmembrane</keyword>
<dbReference type="InterPro" id="IPR008160">
    <property type="entry name" value="Collagen"/>
</dbReference>
<feature type="compositionally biased region" description="Pro residues" evidence="1">
    <location>
        <begin position="273"/>
        <end position="290"/>
    </location>
</feature>
<gene>
    <name evidence="4" type="primary">LOC109462717</name>
</gene>
<evidence type="ECO:0000256" key="2">
    <source>
        <dbReference type="SAM" id="Phobius"/>
    </source>
</evidence>
<keyword evidence="2" id="KW-1133">Transmembrane helix</keyword>
<feature type="compositionally biased region" description="Low complexity" evidence="1">
    <location>
        <begin position="189"/>
        <end position="206"/>
    </location>
</feature>
<sequence>MRVFGQAKPGRTAPTGPGNGQTGEPPYQPTFVHQDSTSDDEDHVHENNPDIHVASSHKGKAYDHDETASRPEGVCGAGDANLHDKAANKSTDSSRTFCRCHYIATTVAIVAMVLAHVLVILYVDARLKRMDERVNITVAVTVSNVLEKHLHEIKSAFPVGPRGPKGTAGSPGKDGSPGSIGPVGPPGSMGPLGPPGKAGAPGSIGPEGSPGKTGPPGQKGLEGSPGKPGSPGQIGPVGPPGKNGTRGRAGPKGTAGSKGKDGPPGAVGSPGEAGPPGPKGSPGWTGPPGPKGSRGGSGPPGPKGPPGWRGQPGPRGYPGPPGKTGSRWGSGYNIVQIAG</sequence>
<dbReference type="AlphaFoldDB" id="A0A6P4XE50"/>
<reference evidence="4" key="1">
    <citation type="submission" date="2025-08" db="UniProtKB">
        <authorList>
            <consortium name="RefSeq"/>
        </authorList>
    </citation>
    <scope>IDENTIFICATION</scope>
    <source>
        <tissue evidence="4">Gonad</tissue>
    </source>
</reference>
<evidence type="ECO:0000256" key="1">
    <source>
        <dbReference type="SAM" id="MobiDB-lite"/>
    </source>
</evidence>
<feature type="region of interest" description="Disordered" evidence="1">
    <location>
        <begin position="1"/>
        <end position="75"/>
    </location>
</feature>
<keyword evidence="2" id="KW-0472">Membrane</keyword>
<dbReference type="Proteomes" id="UP000515135">
    <property type="component" value="Unplaced"/>
</dbReference>
<proteinExistence type="predicted"/>
<protein>
    <submittedName>
        <fullName evidence="4">Collagen alpha-1(I) chain-like</fullName>
    </submittedName>
</protein>
<dbReference type="GeneID" id="109462717"/>
<keyword evidence="3" id="KW-1185">Reference proteome</keyword>
<dbReference type="PANTHER" id="PTHR24637:SF421">
    <property type="entry name" value="CUTICLE COLLAGEN DPY-2"/>
    <property type="match status" value="1"/>
</dbReference>
<dbReference type="RefSeq" id="XP_019614835.1">
    <property type="nucleotide sequence ID" value="XM_019759276.1"/>
</dbReference>
<dbReference type="Pfam" id="PF01391">
    <property type="entry name" value="Collagen"/>
    <property type="match status" value="1"/>
</dbReference>
<feature type="region of interest" description="Disordered" evidence="1">
    <location>
        <begin position="156"/>
        <end position="339"/>
    </location>
</feature>
<evidence type="ECO:0000313" key="4">
    <source>
        <dbReference type="RefSeq" id="XP_019614835.1"/>
    </source>
</evidence>
<dbReference type="OrthoDB" id="5983381at2759"/>
<dbReference type="PANTHER" id="PTHR24637">
    <property type="entry name" value="COLLAGEN"/>
    <property type="match status" value="1"/>
</dbReference>
<accession>A0A6P4XE50</accession>
<name>A0A6P4XE50_BRABE</name>
<feature type="compositionally biased region" description="Basic and acidic residues" evidence="1">
    <location>
        <begin position="60"/>
        <end position="69"/>
    </location>
</feature>
<organism evidence="3 4">
    <name type="scientific">Branchiostoma belcheri</name>
    <name type="common">Amphioxus</name>
    <dbReference type="NCBI Taxonomy" id="7741"/>
    <lineage>
        <taxon>Eukaryota</taxon>
        <taxon>Metazoa</taxon>
        <taxon>Chordata</taxon>
        <taxon>Cephalochordata</taxon>
        <taxon>Leptocardii</taxon>
        <taxon>Amphioxiformes</taxon>
        <taxon>Branchiostomatidae</taxon>
        <taxon>Branchiostoma</taxon>
    </lineage>
</organism>
<evidence type="ECO:0000313" key="3">
    <source>
        <dbReference type="Proteomes" id="UP000515135"/>
    </source>
</evidence>
<feature type="transmembrane region" description="Helical" evidence="2">
    <location>
        <begin position="102"/>
        <end position="123"/>
    </location>
</feature>
<dbReference type="KEGG" id="bbel:109462717"/>